<comment type="caution">
    <text evidence="1">The sequence shown here is derived from an EMBL/GenBank/DDBJ whole genome shotgun (WGS) entry which is preliminary data.</text>
</comment>
<reference evidence="2" key="1">
    <citation type="journal article" date="2019" name="Int. J. Syst. Evol. Microbiol.">
        <title>The Global Catalogue of Microorganisms (GCM) 10K type strain sequencing project: providing services to taxonomists for standard genome sequencing and annotation.</title>
        <authorList>
            <consortium name="The Broad Institute Genomics Platform"/>
            <consortium name="The Broad Institute Genome Sequencing Center for Infectious Disease"/>
            <person name="Wu L."/>
            <person name="Ma J."/>
        </authorList>
    </citation>
    <scope>NUCLEOTIDE SEQUENCE [LARGE SCALE GENOMIC DNA]</scope>
    <source>
        <strain evidence="2">CGMCC 1.15772</strain>
    </source>
</reference>
<name>A0ABW2HFS4_9MICO</name>
<dbReference type="RefSeq" id="WP_262875030.1">
    <property type="nucleotide sequence ID" value="NZ_BAABKW010000016.1"/>
</dbReference>
<evidence type="ECO:0000313" key="1">
    <source>
        <dbReference type="EMBL" id="MFC7270104.1"/>
    </source>
</evidence>
<organism evidence="1 2">
    <name type="scientific">Microbacterium fluvii</name>
    <dbReference type="NCBI Taxonomy" id="415215"/>
    <lineage>
        <taxon>Bacteria</taxon>
        <taxon>Bacillati</taxon>
        <taxon>Actinomycetota</taxon>
        <taxon>Actinomycetes</taxon>
        <taxon>Micrococcales</taxon>
        <taxon>Microbacteriaceae</taxon>
        <taxon>Microbacterium</taxon>
    </lineage>
</organism>
<evidence type="ECO:0008006" key="3">
    <source>
        <dbReference type="Google" id="ProtNLM"/>
    </source>
</evidence>
<keyword evidence="2" id="KW-1185">Reference proteome</keyword>
<proteinExistence type="predicted"/>
<dbReference type="Proteomes" id="UP001596507">
    <property type="component" value="Unassembled WGS sequence"/>
</dbReference>
<dbReference type="EMBL" id="JBHTBE010000004">
    <property type="protein sequence ID" value="MFC7270104.1"/>
    <property type="molecule type" value="Genomic_DNA"/>
</dbReference>
<protein>
    <recommendedName>
        <fullName evidence="3">Transposase</fullName>
    </recommendedName>
</protein>
<evidence type="ECO:0000313" key="2">
    <source>
        <dbReference type="Proteomes" id="UP001596507"/>
    </source>
</evidence>
<gene>
    <name evidence="1" type="ORF">ACFQRL_14165</name>
</gene>
<accession>A0ABW2HFS4</accession>
<sequence length="563" mass="64892">MTPAQEAEVLTTFDRHMLEATGYIHEDYERIRESAATSLKRLQLWGSLIDKSGVLDKLDAWARAERKSNAGRKPHMSFRTVLILFMMHIDAGDNRYNSVARTLFAQLTPETRAYLGLPRLRGTKRMWYQRYRRSLNRILVLCEPWTVDRRKKATAAEYQAAVASYSEQKRTCMDELINDIIRATVRRLPADIRATYKGNVALDATLIEVVGRPNPGKKYANRERWNVDAMSGRYSREGTHEGTGHEADKAGWEAETVVTVPNKPGAPDTFPVLTTAMTVHQPGRTRHGGRIAMQYHAKEFTRDERHLLMTDMLYPGLTVENFQLPIAQMGYRTVWDIREPHEKDKAIHGTVDDAIAVDGCLYLKWMPELLVNATVDFRRKTTDPRKIDEDTYYARLKRRAPYRVMGKGRPEEDGTFRFYYPTIDAKKHAYVDHATGTEVKRPILKQRTLTVSPDIAEHLPIIKQLQMFELRSDDWHKWYGMRNRVEENNYWLKHDGFTDLGNPEKRRARGYAYQALTAGFAAAVSNMRRIVSFIANAAIAALGETTLRNLRRYDQHDNPIPHP</sequence>